<dbReference type="RefSeq" id="WP_125555437.1">
    <property type="nucleotide sequence ID" value="NZ_RBVX01000006.1"/>
</dbReference>
<dbReference type="InterPro" id="IPR024488">
    <property type="entry name" value="DUF2777"/>
</dbReference>
<gene>
    <name evidence="1" type="ORF">D7Z54_08675</name>
</gene>
<dbReference type="Proteomes" id="UP000275076">
    <property type="component" value="Unassembled WGS sequence"/>
</dbReference>
<dbReference type="Pfam" id="PF10949">
    <property type="entry name" value="DUF2777"/>
    <property type="match status" value="1"/>
</dbReference>
<name>A0A3R9QMS9_9BACI</name>
<dbReference type="EMBL" id="RBVX01000006">
    <property type="protein sequence ID" value="RSL33756.1"/>
    <property type="molecule type" value="Genomic_DNA"/>
</dbReference>
<keyword evidence="2" id="KW-1185">Reference proteome</keyword>
<accession>A0A3R9QMS9</accession>
<reference evidence="1 2" key="1">
    <citation type="submission" date="2018-10" db="EMBL/GenBank/DDBJ databases">
        <title>Draft genome sequence of Bacillus salarius IM0101, isolated from a hypersaline soil in Inner Mongolia, China.</title>
        <authorList>
            <person name="Yamprayoonswat W."/>
            <person name="Boonvisut S."/>
            <person name="Jumpathong W."/>
            <person name="Sittihan S."/>
            <person name="Ruangsuj P."/>
            <person name="Wanthongcharoen S."/>
            <person name="Thongpramul N."/>
            <person name="Pimmason S."/>
            <person name="Yu B."/>
            <person name="Yasawong M."/>
        </authorList>
    </citation>
    <scope>NUCLEOTIDE SEQUENCE [LARGE SCALE GENOMIC DNA]</scope>
    <source>
        <strain evidence="1 2">IM0101</strain>
    </source>
</reference>
<dbReference type="AlphaFoldDB" id="A0A3R9QMS9"/>
<organism evidence="1 2">
    <name type="scientific">Salibacterium salarium</name>
    <dbReference type="NCBI Taxonomy" id="284579"/>
    <lineage>
        <taxon>Bacteria</taxon>
        <taxon>Bacillati</taxon>
        <taxon>Bacillota</taxon>
        <taxon>Bacilli</taxon>
        <taxon>Bacillales</taxon>
        <taxon>Bacillaceae</taxon>
    </lineage>
</organism>
<sequence length="328" mass="38019">MKRLEATKNIGNTVLVNIGSEGIYYGTLEEVFTPPKKIWSGQVFILGVAEAPDIEKADTIKQKKDSSIVVTGSKITLPDKTWNMDFNTSVIAAIQTLIDDFDEKINDYTQLISKWKEIGSYYGETYESDVTTPEHGHKDQYVYYYIDKKDGHPFLYEPTYGDELELEGCPFEFEIHKSGKWINVSHDHGFTFKDEKGKSYSLHQNETIRVHQEQFQPFTILLNELEHPARKSILEDIEVLGFTRDDLLHCHNRLLYELLQSEGSSSFKGVNFLTFQKSGRTLIVQHHYERILKAESQDYVYDRFEYTTDNGERRISTYTSAYSKDHES</sequence>
<dbReference type="OrthoDB" id="2942325at2"/>
<proteinExistence type="predicted"/>
<evidence type="ECO:0000313" key="1">
    <source>
        <dbReference type="EMBL" id="RSL33756.1"/>
    </source>
</evidence>
<protein>
    <submittedName>
        <fullName evidence="1">DUF2777 family protein</fullName>
    </submittedName>
</protein>
<comment type="caution">
    <text evidence="1">The sequence shown here is derived from an EMBL/GenBank/DDBJ whole genome shotgun (WGS) entry which is preliminary data.</text>
</comment>
<evidence type="ECO:0000313" key="2">
    <source>
        <dbReference type="Proteomes" id="UP000275076"/>
    </source>
</evidence>